<evidence type="ECO:0000313" key="2">
    <source>
        <dbReference type="EMBL" id="CUQ13702.1"/>
    </source>
</evidence>
<dbReference type="Proteomes" id="UP000095576">
    <property type="component" value="Unassembled WGS sequence"/>
</dbReference>
<gene>
    <name evidence="2" type="ORF">ERS852511_04462</name>
</gene>
<reference evidence="2 3" key="1">
    <citation type="submission" date="2015-09" db="EMBL/GenBank/DDBJ databases">
        <authorList>
            <consortium name="Pathogen Informatics"/>
        </authorList>
    </citation>
    <scope>NUCLEOTIDE SEQUENCE [LARGE SCALE GENOMIC DNA]</scope>
    <source>
        <strain evidence="2 3">2789STDY5834899</strain>
    </source>
</reference>
<dbReference type="PANTHER" id="PTHR22916">
    <property type="entry name" value="GLYCOSYLTRANSFERASE"/>
    <property type="match status" value="1"/>
</dbReference>
<evidence type="ECO:0000259" key="1">
    <source>
        <dbReference type="Pfam" id="PF00535"/>
    </source>
</evidence>
<dbReference type="AlphaFoldDB" id="A0A174TUZ5"/>
<dbReference type="Gene3D" id="3.90.550.10">
    <property type="entry name" value="Spore Coat Polysaccharide Biosynthesis Protein SpsA, Chain A"/>
    <property type="match status" value="1"/>
</dbReference>
<dbReference type="InterPro" id="IPR001173">
    <property type="entry name" value="Glyco_trans_2-like"/>
</dbReference>
<name>A0A174TUZ5_BACT4</name>
<dbReference type="Pfam" id="PF00535">
    <property type="entry name" value="Glycos_transf_2"/>
    <property type="match status" value="1"/>
</dbReference>
<dbReference type="InterPro" id="IPR029044">
    <property type="entry name" value="Nucleotide-diphossugar_trans"/>
</dbReference>
<sequence length="327" mass="38617">MVSNIKQSPLVSITCLTYNHAPYLRQCLDGFVMQKTSFPIEILIYDDASEDGTQDIIREYERKYPDLIKPIYQTENQYSKGVKVEFVYNYPRAKGKYIAFCEGDDYWTDPNKLQKQIDFLERHQEHVMCSHQYKLYFQKEKIMDHAIRPIGNFSDGISFDLSFLIRGGWLFQPLSVVFRKSALDLNMYSKYAIHIDVVLLYAILKNGKGYCMSDVMGIYRIHDAGVWSRLNLNHQRVFSLKARMAIYDVEKTDEAALFILSQFSRPMGRLQVVREYSMFLRITKILITHFGSNFVLRMWFTILAFNKKLSVNEFYQIEDFCKRNKDR</sequence>
<dbReference type="EMBL" id="CZAP01000025">
    <property type="protein sequence ID" value="CUQ13702.1"/>
    <property type="molecule type" value="Genomic_DNA"/>
</dbReference>
<evidence type="ECO:0000313" key="3">
    <source>
        <dbReference type="Proteomes" id="UP000095576"/>
    </source>
</evidence>
<accession>A0A174TUZ5</accession>
<proteinExistence type="predicted"/>
<dbReference type="SUPFAM" id="SSF53448">
    <property type="entry name" value="Nucleotide-diphospho-sugar transferases"/>
    <property type="match status" value="1"/>
</dbReference>
<keyword evidence="2" id="KW-0808">Transferase</keyword>
<feature type="domain" description="Glycosyltransferase 2-like" evidence="1">
    <location>
        <begin position="16"/>
        <end position="134"/>
    </location>
</feature>
<protein>
    <submittedName>
        <fullName evidence="2">Glycosyltransferase</fullName>
    </submittedName>
</protein>
<dbReference type="PANTHER" id="PTHR22916:SF3">
    <property type="entry name" value="UDP-GLCNAC:BETAGAL BETA-1,3-N-ACETYLGLUCOSAMINYLTRANSFERASE-LIKE PROTEIN 1"/>
    <property type="match status" value="1"/>
</dbReference>
<organism evidence="2 3">
    <name type="scientific">Bacteroides thetaiotaomicron</name>
    <dbReference type="NCBI Taxonomy" id="818"/>
    <lineage>
        <taxon>Bacteria</taxon>
        <taxon>Pseudomonadati</taxon>
        <taxon>Bacteroidota</taxon>
        <taxon>Bacteroidia</taxon>
        <taxon>Bacteroidales</taxon>
        <taxon>Bacteroidaceae</taxon>
        <taxon>Bacteroides</taxon>
    </lineage>
</organism>
<dbReference type="GO" id="GO:0016758">
    <property type="term" value="F:hexosyltransferase activity"/>
    <property type="evidence" value="ECO:0007669"/>
    <property type="project" value="UniProtKB-ARBA"/>
</dbReference>
<dbReference type="RefSeq" id="WP_016268970.1">
    <property type="nucleotide sequence ID" value="NZ_BAABZI010000001.1"/>
</dbReference>